<keyword evidence="3 4" id="KW-0539">Nucleus</keyword>
<evidence type="ECO:0000256" key="2">
    <source>
        <dbReference type="ARBA" id="ARBA00022490"/>
    </source>
</evidence>
<keyword evidence="4" id="KW-0486">Methionine biosynthesis</keyword>
<dbReference type="InterPro" id="IPR014710">
    <property type="entry name" value="RmlC-like_jellyroll"/>
</dbReference>
<comment type="catalytic activity">
    <reaction evidence="4">
        <text>1,2-dihydroxy-5-(methylsulfanyl)pent-1-en-3-one + O2 = 4-methylsulfanyl-2-oxobutanoate + formate + 2 H(+)</text>
        <dbReference type="Rhea" id="RHEA:24504"/>
        <dbReference type="ChEBI" id="CHEBI:15378"/>
        <dbReference type="ChEBI" id="CHEBI:15379"/>
        <dbReference type="ChEBI" id="CHEBI:15740"/>
        <dbReference type="ChEBI" id="CHEBI:16723"/>
        <dbReference type="ChEBI" id="CHEBI:49252"/>
        <dbReference type="EC" id="1.13.11.54"/>
    </reaction>
</comment>
<feature type="binding site" evidence="4">
    <location>
        <position position="131"/>
    </location>
    <ligand>
        <name>Ni(2+)</name>
        <dbReference type="ChEBI" id="CHEBI:49786"/>
        <note>for nickel-dependent acireductone dioxygenase activity</note>
    </ligand>
</feature>
<dbReference type="PANTHER" id="PTHR23418">
    <property type="entry name" value="ACIREDUCTONE DIOXYGENASE"/>
    <property type="match status" value="1"/>
</dbReference>
<dbReference type="GO" id="GO:0010308">
    <property type="term" value="F:acireductone dioxygenase (Ni2+-requiring) activity"/>
    <property type="evidence" value="ECO:0007669"/>
    <property type="project" value="UniProtKB-UniRule"/>
</dbReference>
<dbReference type="Proteomes" id="UP001279734">
    <property type="component" value="Unassembled WGS sequence"/>
</dbReference>
<feature type="binding site" evidence="4">
    <location>
        <position position="131"/>
    </location>
    <ligand>
        <name>Fe(2+)</name>
        <dbReference type="ChEBI" id="CHEBI:29033"/>
        <note>for iron-dependent acireductone dioxygenase activity</note>
    </ligand>
</feature>
<comment type="pathway">
    <text evidence="4">Amino-acid biosynthesis; L-methionine biosynthesis via salvage pathway; L-methionine from S-methyl-5-thio-alpha-D-ribose 1-phosphate: step 5/6.</text>
</comment>
<feature type="binding site" evidence="4">
    <location>
        <position position="125"/>
    </location>
    <ligand>
        <name>Fe(2+)</name>
        <dbReference type="ChEBI" id="CHEBI:29033"/>
        <note>for iron-dependent acireductone dioxygenase activity</note>
    </ligand>
</feature>
<comment type="function">
    <text evidence="4">Catalyzes 2 different reactions between oxygen and the acireductone 1,2-dihydroxy-3-keto-5-methylthiopentene (DHK-MTPene) depending upon the metal bound in the active site. Fe-containing acireductone dioxygenase (Fe-ARD) produces formate and 2-keto-4-methylthiobutyrate (KMTB), the alpha-ketoacid precursor of methionine in the methionine recycle pathway. Ni-containing acireductone dioxygenase (Ni-ARD) produces methylthiopropionate, carbon monoxide and formate, and does not lie on the methionine recycle pathway.</text>
</comment>
<name>A0AAD3SC96_NEPGR</name>
<dbReference type="HAMAP" id="MF_03154">
    <property type="entry name" value="Salvage_MtnD_euk"/>
    <property type="match status" value="1"/>
</dbReference>
<dbReference type="InterPro" id="IPR004313">
    <property type="entry name" value="ARD"/>
</dbReference>
<dbReference type="GO" id="GO:0016151">
    <property type="term" value="F:nickel cation binding"/>
    <property type="evidence" value="ECO:0007669"/>
    <property type="project" value="UniProtKB-UniRule"/>
</dbReference>
<dbReference type="InterPro" id="IPR027496">
    <property type="entry name" value="ARD_euk"/>
</dbReference>
<keyword evidence="6" id="KW-1185">Reference proteome</keyword>
<keyword evidence="4" id="KW-0533">Nickel</keyword>
<comment type="subcellular location">
    <subcellularLocation>
        <location evidence="1">Cell membrane</location>
        <topology evidence="1">Peripheral membrane protein</topology>
        <orientation evidence="1">Cytoplasmic side</orientation>
    </subcellularLocation>
    <subcellularLocation>
        <location evidence="4">Cytoplasm</location>
    </subcellularLocation>
    <subcellularLocation>
        <location evidence="4">Nucleus</location>
    </subcellularLocation>
</comment>
<dbReference type="GO" id="GO:0005634">
    <property type="term" value="C:nucleus"/>
    <property type="evidence" value="ECO:0007669"/>
    <property type="project" value="UniProtKB-SubCell"/>
</dbReference>
<comment type="catalytic activity">
    <reaction evidence="4">
        <text>1,2-dihydroxy-5-(methylsulfanyl)pent-1-en-3-one + O2 = 3-(methylsulfanyl)propanoate + CO + formate + 2 H(+)</text>
        <dbReference type="Rhea" id="RHEA:14161"/>
        <dbReference type="ChEBI" id="CHEBI:15378"/>
        <dbReference type="ChEBI" id="CHEBI:15379"/>
        <dbReference type="ChEBI" id="CHEBI:15740"/>
        <dbReference type="ChEBI" id="CHEBI:17245"/>
        <dbReference type="ChEBI" id="CHEBI:49016"/>
        <dbReference type="ChEBI" id="CHEBI:49252"/>
        <dbReference type="EC" id="1.13.11.53"/>
    </reaction>
</comment>
<evidence type="ECO:0000313" key="5">
    <source>
        <dbReference type="EMBL" id="GMH08468.1"/>
    </source>
</evidence>
<comment type="caution">
    <text evidence="5">The sequence shown here is derived from an EMBL/GenBank/DDBJ whole genome shotgun (WGS) entry which is preliminary data.</text>
</comment>
<dbReference type="GO" id="GO:0005886">
    <property type="term" value="C:plasma membrane"/>
    <property type="evidence" value="ECO:0007669"/>
    <property type="project" value="UniProtKB-SubCell"/>
</dbReference>
<dbReference type="CDD" id="cd02232">
    <property type="entry name" value="cupin_ARD"/>
    <property type="match status" value="1"/>
</dbReference>
<dbReference type="GO" id="GO:0005737">
    <property type="term" value="C:cytoplasm"/>
    <property type="evidence" value="ECO:0007669"/>
    <property type="project" value="UniProtKB-SubCell"/>
</dbReference>
<keyword evidence="4" id="KW-0560">Oxidoreductase</keyword>
<protein>
    <recommendedName>
        <fullName evidence="4">Acireductone dioxygenase</fullName>
    </recommendedName>
    <alternativeName>
        <fullName evidence="4">Acireductone dioxygenase (Fe(2+)-requiring)</fullName>
        <shortName evidence="4">ARD'</shortName>
        <shortName evidence="4">Fe-ARD</shortName>
        <ecNumber evidence="4">1.13.11.54</ecNumber>
    </alternativeName>
    <alternativeName>
        <fullName evidence="4">Acireductone dioxygenase (Ni(2+)-requiring)</fullName>
        <shortName evidence="4">ARD</shortName>
        <shortName evidence="4">Ni-ARD</shortName>
        <ecNumber evidence="4">1.13.11.53</ecNumber>
    </alternativeName>
</protein>
<dbReference type="EC" id="1.13.11.54" evidence="4"/>
<dbReference type="GO" id="GO:0010309">
    <property type="term" value="F:acireductone dioxygenase [iron(II)-requiring] activity"/>
    <property type="evidence" value="ECO:0007669"/>
    <property type="project" value="UniProtKB-UniRule"/>
</dbReference>
<evidence type="ECO:0000256" key="1">
    <source>
        <dbReference type="ARBA" id="ARBA00004413"/>
    </source>
</evidence>
<comment type="cofactor">
    <cofactor evidence="4">
        <name>Fe(2+)</name>
        <dbReference type="ChEBI" id="CHEBI:29033"/>
    </cofactor>
    <cofactor evidence="4">
        <name>Ni(2+)</name>
        <dbReference type="ChEBI" id="CHEBI:49786"/>
    </cofactor>
    <text evidence="4">Binds either 1 Fe or Ni cation per monomer. Iron-binding promotes an acireductone dioxygenase reaction producing 2-keto-4-methylthiobutyrate, while nickel-binding promotes an acireductone dioxygenase reaction producing 3-(methylsulfanyl)propanoate.</text>
</comment>
<proteinExistence type="inferred from homology"/>
<comment type="similarity">
    <text evidence="4">Belongs to the acireductone dioxygenase (ARD) family.</text>
</comment>
<dbReference type="GO" id="GO:0019509">
    <property type="term" value="P:L-methionine salvage from methylthioadenosine"/>
    <property type="evidence" value="ECO:0007669"/>
    <property type="project" value="UniProtKB-UniRule"/>
</dbReference>
<dbReference type="GO" id="GO:0005506">
    <property type="term" value="F:iron ion binding"/>
    <property type="evidence" value="ECO:0007669"/>
    <property type="project" value="UniProtKB-UniRule"/>
</dbReference>
<dbReference type="SUPFAM" id="SSF51182">
    <property type="entry name" value="RmlC-like cupins"/>
    <property type="match status" value="1"/>
</dbReference>
<dbReference type="InterPro" id="IPR011051">
    <property type="entry name" value="RmlC_Cupin_sf"/>
</dbReference>
<dbReference type="EMBL" id="BSYO01000008">
    <property type="protein sequence ID" value="GMH08468.1"/>
    <property type="molecule type" value="Genomic_DNA"/>
</dbReference>
<gene>
    <name evidence="5" type="ORF">Nepgr_010308</name>
</gene>
<evidence type="ECO:0000256" key="4">
    <source>
        <dbReference type="HAMAP-Rule" id="MF_03154"/>
    </source>
</evidence>
<keyword evidence="4" id="KW-0479">Metal-binding</keyword>
<dbReference type="EC" id="1.13.11.53" evidence="4"/>
<keyword evidence="4" id="KW-0028">Amino-acid biosynthesis</keyword>
<reference evidence="5" key="1">
    <citation type="submission" date="2023-05" db="EMBL/GenBank/DDBJ databases">
        <title>Nepenthes gracilis genome sequencing.</title>
        <authorList>
            <person name="Fukushima K."/>
        </authorList>
    </citation>
    <scope>NUCLEOTIDE SEQUENCE</scope>
    <source>
        <strain evidence="5">SING2019-196</strain>
    </source>
</reference>
<feature type="binding site" evidence="4">
    <location>
        <position position="127"/>
    </location>
    <ligand>
        <name>Ni(2+)</name>
        <dbReference type="ChEBI" id="CHEBI:49786"/>
        <note>for nickel-dependent acireductone dioxygenase activity</note>
    </ligand>
</feature>
<dbReference type="FunFam" id="2.60.120.10:FF:000031">
    <property type="entry name" value="1,2-dihydroxy-3-keto-5-methylthiopentene dioxygenase"/>
    <property type="match status" value="1"/>
</dbReference>
<dbReference type="Gene3D" id="2.60.120.10">
    <property type="entry name" value="Jelly Rolls"/>
    <property type="match status" value="1"/>
</dbReference>
<keyword evidence="4" id="KW-0223">Dioxygenase</keyword>
<keyword evidence="2 4" id="KW-0963">Cytoplasm</keyword>
<dbReference type="AlphaFoldDB" id="A0AAD3SC96"/>
<sequence>MGARYYGIIIRVPWNFAVEISHLSSSELERSGKAKTMAIEAWFMDEGKEDPRLPNHLNHKEYVSQEKLEEIGLLCWQLNAKDYEKDEELKKIRETRDYNYMDLLDLCPEKVDNYEEKLRNFYTEHIHADEEIRYCLEGSGYFDVRDQDDRWIRIRVKSGDLIILPGGIYHRFTLDTSNYVKLMRLFKGEPVWTSYNRPQEDHPVRKEYMKTLTGKGEMAIKAH</sequence>
<feature type="binding site" evidence="4">
    <location>
        <position position="170"/>
    </location>
    <ligand>
        <name>Ni(2+)</name>
        <dbReference type="ChEBI" id="CHEBI:49786"/>
        <note>for nickel-dependent acireductone dioxygenase activity</note>
    </ligand>
</feature>
<accession>A0AAD3SC96</accession>
<feature type="binding site" evidence="4">
    <location>
        <position position="125"/>
    </location>
    <ligand>
        <name>Ni(2+)</name>
        <dbReference type="ChEBI" id="CHEBI:49786"/>
        <note>for nickel-dependent acireductone dioxygenase activity</note>
    </ligand>
</feature>
<evidence type="ECO:0000256" key="3">
    <source>
        <dbReference type="ARBA" id="ARBA00023242"/>
    </source>
</evidence>
<evidence type="ECO:0000313" key="6">
    <source>
        <dbReference type="Proteomes" id="UP001279734"/>
    </source>
</evidence>
<feature type="binding site" evidence="4">
    <location>
        <position position="127"/>
    </location>
    <ligand>
        <name>Fe(2+)</name>
        <dbReference type="ChEBI" id="CHEBI:29033"/>
        <note>for iron-dependent acireductone dioxygenase activity</note>
    </ligand>
</feature>
<organism evidence="5 6">
    <name type="scientific">Nepenthes gracilis</name>
    <name type="common">Slender pitcher plant</name>
    <dbReference type="NCBI Taxonomy" id="150966"/>
    <lineage>
        <taxon>Eukaryota</taxon>
        <taxon>Viridiplantae</taxon>
        <taxon>Streptophyta</taxon>
        <taxon>Embryophyta</taxon>
        <taxon>Tracheophyta</taxon>
        <taxon>Spermatophyta</taxon>
        <taxon>Magnoliopsida</taxon>
        <taxon>eudicotyledons</taxon>
        <taxon>Gunneridae</taxon>
        <taxon>Pentapetalae</taxon>
        <taxon>Caryophyllales</taxon>
        <taxon>Nepenthaceae</taxon>
        <taxon>Nepenthes</taxon>
    </lineage>
</organism>
<feature type="binding site" evidence="4">
    <location>
        <position position="170"/>
    </location>
    <ligand>
        <name>Fe(2+)</name>
        <dbReference type="ChEBI" id="CHEBI:29033"/>
        <note>for iron-dependent acireductone dioxygenase activity</note>
    </ligand>
</feature>
<dbReference type="PANTHER" id="PTHR23418:SF4">
    <property type="entry name" value="ACIREDUCTONE DIOXYGENASE 4"/>
    <property type="match status" value="1"/>
</dbReference>
<dbReference type="Pfam" id="PF03079">
    <property type="entry name" value="ARD"/>
    <property type="match status" value="1"/>
</dbReference>
<keyword evidence="4" id="KW-0408">Iron</keyword>